<evidence type="ECO:0000259" key="3">
    <source>
        <dbReference type="Pfam" id="PF05569"/>
    </source>
</evidence>
<keyword evidence="2" id="KW-0472">Membrane</keyword>
<evidence type="ECO:0000256" key="1">
    <source>
        <dbReference type="SAM" id="MobiDB-lite"/>
    </source>
</evidence>
<dbReference type="AlphaFoldDB" id="A0A9D2SXW6"/>
<accession>A0A9D2SXW6</accession>
<dbReference type="InterPro" id="IPR008756">
    <property type="entry name" value="Peptidase_M56"/>
</dbReference>
<dbReference type="PANTHER" id="PTHR34978:SF3">
    <property type="entry name" value="SLR0241 PROTEIN"/>
    <property type="match status" value="1"/>
</dbReference>
<reference evidence="4" key="2">
    <citation type="submission" date="2021-04" db="EMBL/GenBank/DDBJ databases">
        <authorList>
            <person name="Gilroy R."/>
        </authorList>
    </citation>
    <scope>NUCLEOTIDE SEQUENCE</scope>
    <source>
        <strain evidence="4">ChiGjej1B1-1692</strain>
    </source>
</reference>
<gene>
    <name evidence="4" type="ORF">H9757_03790</name>
</gene>
<reference evidence="4" key="1">
    <citation type="journal article" date="2021" name="PeerJ">
        <title>Extensive microbial diversity within the chicken gut microbiome revealed by metagenomics and culture.</title>
        <authorList>
            <person name="Gilroy R."/>
            <person name="Ravi A."/>
            <person name="Getino M."/>
            <person name="Pursley I."/>
            <person name="Horton D.L."/>
            <person name="Alikhan N.F."/>
            <person name="Baker D."/>
            <person name="Gharbi K."/>
            <person name="Hall N."/>
            <person name="Watson M."/>
            <person name="Adriaenssens E.M."/>
            <person name="Foster-Nyarko E."/>
            <person name="Jarju S."/>
            <person name="Secka A."/>
            <person name="Antonio M."/>
            <person name="Oren A."/>
            <person name="Chaudhuri R.R."/>
            <person name="La Ragione R."/>
            <person name="Hildebrand F."/>
            <person name="Pallen M.J."/>
        </authorList>
    </citation>
    <scope>NUCLEOTIDE SEQUENCE</scope>
    <source>
        <strain evidence="4">ChiGjej1B1-1692</strain>
    </source>
</reference>
<keyword evidence="2" id="KW-0812">Transmembrane</keyword>
<comment type="caution">
    <text evidence="4">The sequence shown here is derived from an EMBL/GenBank/DDBJ whole genome shotgun (WGS) entry which is preliminary data.</text>
</comment>
<feature type="transmembrane region" description="Helical" evidence="2">
    <location>
        <begin position="6"/>
        <end position="24"/>
    </location>
</feature>
<feature type="domain" description="Peptidase M56" evidence="3">
    <location>
        <begin position="2"/>
        <end position="285"/>
    </location>
</feature>
<proteinExistence type="predicted"/>
<dbReference type="PANTHER" id="PTHR34978">
    <property type="entry name" value="POSSIBLE SENSOR-TRANSDUCER PROTEIN BLAR"/>
    <property type="match status" value="1"/>
</dbReference>
<dbReference type="Pfam" id="PF05569">
    <property type="entry name" value="Peptidase_M56"/>
    <property type="match status" value="1"/>
</dbReference>
<feature type="region of interest" description="Disordered" evidence="1">
    <location>
        <begin position="414"/>
        <end position="434"/>
    </location>
</feature>
<evidence type="ECO:0000313" key="4">
    <source>
        <dbReference type="EMBL" id="HJC38176.1"/>
    </source>
</evidence>
<feature type="transmembrane region" description="Helical" evidence="2">
    <location>
        <begin position="103"/>
        <end position="121"/>
    </location>
</feature>
<organism evidence="4 5">
    <name type="scientific">Candidatus Mediterraneibacter faecigallinarum</name>
    <dbReference type="NCBI Taxonomy" id="2838669"/>
    <lineage>
        <taxon>Bacteria</taxon>
        <taxon>Bacillati</taxon>
        <taxon>Bacillota</taxon>
        <taxon>Clostridia</taxon>
        <taxon>Lachnospirales</taxon>
        <taxon>Lachnospiraceae</taxon>
        <taxon>Mediterraneibacter</taxon>
    </lineage>
</organism>
<dbReference type="EMBL" id="DWWK01000046">
    <property type="protein sequence ID" value="HJC38176.1"/>
    <property type="molecule type" value="Genomic_DNA"/>
</dbReference>
<dbReference type="CDD" id="cd07341">
    <property type="entry name" value="M56_BlaR1_MecR1_like"/>
    <property type="match status" value="1"/>
</dbReference>
<evidence type="ECO:0000313" key="5">
    <source>
        <dbReference type="Proteomes" id="UP000823894"/>
    </source>
</evidence>
<keyword evidence="2" id="KW-1133">Transmembrane helix</keyword>
<evidence type="ECO:0000256" key="2">
    <source>
        <dbReference type="SAM" id="Phobius"/>
    </source>
</evidence>
<feature type="non-terminal residue" evidence="4">
    <location>
        <position position="434"/>
    </location>
</feature>
<feature type="transmembrane region" description="Helical" evidence="2">
    <location>
        <begin position="291"/>
        <end position="311"/>
    </location>
</feature>
<name>A0A9D2SXW6_9FIRM</name>
<protein>
    <submittedName>
        <fullName evidence="4">M56 family metallopeptidase</fullName>
    </submittedName>
</protein>
<sequence length="434" mass="47874">MLLRMSFSGGILIIMIAAVRFLSANRLPKKYFMMLWSVALLRLLVPVELPFRFGITVPVENAVADKMERMILSGDSLQKMTAVQTAAPEGADLSGILMRALPYVWAAAALLLSGILAVLYIRECRRMNEAIPLSGEQACSLRKEADIPERVRLLASDRIVTPVVFGIVRPKIILPSFLLSEKSGRLKFVLAHEAAHVRRGDNLWKVIMLLAVCIHWFNPLVWLMYVLFSRDMELSCDERVLSRFGEGAKREYARALVGLAEKQYQRSLFAQGFGKSAIKERIEAIMKFKKATGLSAACAVLLLGTAVTVFAQTDQREIGIQDNDIAAVQEENDVNSGDAAQAEAPAGNSEESMEIDLGLIDSFVNSEEFQEYEAYGVSYDSASGELMYDGERAGFLYIMEENGGEIQMAVSLPSDVEKESETTTGICVSKDAEG</sequence>
<dbReference type="Proteomes" id="UP000823894">
    <property type="component" value="Unassembled WGS sequence"/>
</dbReference>
<feature type="transmembrane region" description="Helical" evidence="2">
    <location>
        <begin position="206"/>
        <end position="228"/>
    </location>
</feature>
<dbReference type="InterPro" id="IPR052173">
    <property type="entry name" value="Beta-lactam_resp_regulator"/>
</dbReference>